<dbReference type="GO" id="GO:0016491">
    <property type="term" value="F:oxidoreductase activity"/>
    <property type="evidence" value="ECO:0007669"/>
    <property type="project" value="UniProtKB-KW"/>
</dbReference>
<dbReference type="AlphaFoldDB" id="A0A3A4ACV1"/>
<keyword evidence="2" id="KW-0560">Oxidoreductase</keyword>
<dbReference type="FunFam" id="3.40.50.720:FF:000084">
    <property type="entry name" value="Short-chain dehydrogenase reductase"/>
    <property type="match status" value="1"/>
</dbReference>
<evidence type="ECO:0000256" key="1">
    <source>
        <dbReference type="ARBA" id="ARBA00006484"/>
    </source>
</evidence>
<dbReference type="PANTHER" id="PTHR42879">
    <property type="entry name" value="3-OXOACYL-(ACYL-CARRIER-PROTEIN) REDUCTASE"/>
    <property type="match status" value="1"/>
</dbReference>
<dbReference type="Gene3D" id="3.40.50.720">
    <property type="entry name" value="NAD(P)-binding Rossmann-like Domain"/>
    <property type="match status" value="1"/>
</dbReference>
<evidence type="ECO:0000256" key="2">
    <source>
        <dbReference type="ARBA" id="ARBA00023002"/>
    </source>
</evidence>
<dbReference type="InterPro" id="IPR050259">
    <property type="entry name" value="SDR"/>
</dbReference>
<comment type="caution">
    <text evidence="3">The sequence shown here is derived from an EMBL/GenBank/DDBJ whole genome shotgun (WGS) entry which is preliminary data.</text>
</comment>
<dbReference type="RefSeq" id="WP_119929800.1">
    <property type="nucleotide sequence ID" value="NZ_QZEY01000015.1"/>
</dbReference>
<accession>A0A3A4ACV1</accession>
<dbReference type="PANTHER" id="PTHR42879:SF6">
    <property type="entry name" value="NADPH-DEPENDENT REDUCTASE BACG"/>
    <property type="match status" value="1"/>
</dbReference>
<comment type="similarity">
    <text evidence="1">Belongs to the short-chain dehydrogenases/reductases (SDR) family.</text>
</comment>
<dbReference type="Proteomes" id="UP000265768">
    <property type="component" value="Unassembled WGS sequence"/>
</dbReference>
<dbReference type="NCBIfam" id="NF005468">
    <property type="entry name" value="PRK07062.1"/>
    <property type="match status" value="1"/>
</dbReference>
<sequence>MDLGLRGRTVIVTGASGGVGLATAAMSLAEGASVAACARDGVRLARALEPLPRADGARLFHASCDVTDAEAVRRFAEAAAGELGGIDGLVNNAGRSLMAGAGETTPEQWRDEFELKIFGVLNPLRAALPYLTRSPVGAIVNVNAILARQPEPRLAATSAARAALLNLTKTLSAELAPVRVNSVCLGLIDTGQWRRRFEASGEPSYEAWTGALAADRGIALGRLGRAEEAAYAIVMLLSPLASYITGASLDVGGGVSRYA</sequence>
<dbReference type="Pfam" id="PF13561">
    <property type="entry name" value="adh_short_C2"/>
    <property type="match status" value="1"/>
</dbReference>
<evidence type="ECO:0000313" key="3">
    <source>
        <dbReference type="EMBL" id="RJL24424.1"/>
    </source>
</evidence>
<keyword evidence="4" id="KW-1185">Reference proteome</keyword>
<gene>
    <name evidence="3" type="ORF">D5H75_29255</name>
</gene>
<dbReference type="EMBL" id="QZEY01000015">
    <property type="protein sequence ID" value="RJL24424.1"/>
    <property type="molecule type" value="Genomic_DNA"/>
</dbReference>
<protein>
    <submittedName>
        <fullName evidence="3">SDR family oxidoreductase</fullName>
    </submittedName>
</protein>
<evidence type="ECO:0000313" key="4">
    <source>
        <dbReference type="Proteomes" id="UP000265768"/>
    </source>
</evidence>
<dbReference type="PRINTS" id="PR00080">
    <property type="entry name" value="SDRFAMILY"/>
</dbReference>
<organism evidence="3 4">
    <name type="scientific">Bailinhaonella thermotolerans</name>
    <dbReference type="NCBI Taxonomy" id="1070861"/>
    <lineage>
        <taxon>Bacteria</taxon>
        <taxon>Bacillati</taxon>
        <taxon>Actinomycetota</taxon>
        <taxon>Actinomycetes</taxon>
        <taxon>Streptosporangiales</taxon>
        <taxon>Streptosporangiaceae</taxon>
        <taxon>Bailinhaonella</taxon>
    </lineage>
</organism>
<reference evidence="3 4" key="1">
    <citation type="submission" date="2018-09" db="EMBL/GenBank/DDBJ databases">
        <title>YIM 75507 draft genome.</title>
        <authorList>
            <person name="Tang S."/>
            <person name="Feng Y."/>
        </authorList>
    </citation>
    <scope>NUCLEOTIDE SEQUENCE [LARGE SCALE GENOMIC DNA]</scope>
    <source>
        <strain evidence="3 4">YIM 75507</strain>
    </source>
</reference>
<dbReference type="InterPro" id="IPR002347">
    <property type="entry name" value="SDR_fam"/>
</dbReference>
<proteinExistence type="inferred from homology"/>
<dbReference type="InterPro" id="IPR036291">
    <property type="entry name" value="NAD(P)-bd_dom_sf"/>
</dbReference>
<dbReference type="PRINTS" id="PR00081">
    <property type="entry name" value="GDHRDH"/>
</dbReference>
<name>A0A3A4ACV1_9ACTN</name>
<dbReference type="SUPFAM" id="SSF51735">
    <property type="entry name" value="NAD(P)-binding Rossmann-fold domains"/>
    <property type="match status" value="1"/>
</dbReference>
<dbReference type="OrthoDB" id="8959163at2"/>